<keyword evidence="2" id="KW-0808">Transferase</keyword>
<keyword evidence="6" id="KW-0833">Ubl conjugation pathway</keyword>
<gene>
    <name evidence="12" type="ORF">DLAC_01565</name>
</gene>
<dbReference type="STRING" id="361077.A0A152A5S2"/>
<comment type="pathway">
    <text evidence="1">Protein modification; protein ubiquitination.</text>
</comment>
<dbReference type="Proteomes" id="UP000076078">
    <property type="component" value="Unassembled WGS sequence"/>
</dbReference>
<reference evidence="12 13" key="1">
    <citation type="submission" date="2015-12" db="EMBL/GenBank/DDBJ databases">
        <title>Dictyostelia acquired genes for synthesis and detection of signals that induce cell-type specialization by lateral gene transfer from prokaryotes.</title>
        <authorList>
            <person name="Gloeckner G."/>
            <person name="Schaap P."/>
        </authorList>
    </citation>
    <scope>NUCLEOTIDE SEQUENCE [LARGE SCALE GENOMIC DNA]</scope>
    <source>
        <strain evidence="12 13">TK</strain>
    </source>
</reference>
<dbReference type="GO" id="GO:0008270">
    <property type="term" value="F:zinc ion binding"/>
    <property type="evidence" value="ECO:0007669"/>
    <property type="project" value="UniProtKB-KW"/>
</dbReference>
<comment type="caution">
    <text evidence="12">The sequence shown here is derived from an EMBL/GenBank/DDBJ whole genome shotgun (WGS) entry which is preliminary data.</text>
</comment>
<dbReference type="OMA" id="NIMIEGE"/>
<dbReference type="Pfam" id="PF01485">
    <property type="entry name" value="IBR"/>
    <property type="match status" value="1"/>
</dbReference>
<evidence type="ECO:0000259" key="11">
    <source>
        <dbReference type="PROSITE" id="PS51873"/>
    </source>
</evidence>
<dbReference type="InterPro" id="IPR017907">
    <property type="entry name" value="Znf_RING_CS"/>
</dbReference>
<evidence type="ECO:0000256" key="1">
    <source>
        <dbReference type="ARBA" id="ARBA00004906"/>
    </source>
</evidence>
<feature type="domain" description="RING-type" evidence="10">
    <location>
        <begin position="318"/>
        <end position="365"/>
    </location>
</feature>
<evidence type="ECO:0000256" key="4">
    <source>
        <dbReference type="ARBA" id="ARBA00022737"/>
    </source>
</evidence>
<feature type="domain" description="RING-type" evidence="11">
    <location>
        <begin position="314"/>
        <end position="524"/>
    </location>
</feature>
<dbReference type="EMBL" id="LODT01000006">
    <property type="protein sequence ID" value="KYR01570.1"/>
    <property type="molecule type" value="Genomic_DNA"/>
</dbReference>
<evidence type="ECO:0000259" key="10">
    <source>
        <dbReference type="PROSITE" id="PS50089"/>
    </source>
</evidence>
<evidence type="ECO:0000256" key="7">
    <source>
        <dbReference type="ARBA" id="ARBA00022833"/>
    </source>
</evidence>
<evidence type="ECO:0008006" key="14">
    <source>
        <dbReference type="Google" id="ProtNLM"/>
    </source>
</evidence>
<dbReference type="InParanoid" id="A0A152A5S2"/>
<feature type="transmembrane region" description="Helical" evidence="9">
    <location>
        <begin position="551"/>
        <end position="583"/>
    </location>
</feature>
<dbReference type="InterPro" id="IPR044066">
    <property type="entry name" value="TRIAD_supradom"/>
</dbReference>
<dbReference type="InterPro" id="IPR002867">
    <property type="entry name" value="IBR_dom"/>
</dbReference>
<accession>A0A152A5S2</accession>
<evidence type="ECO:0000313" key="13">
    <source>
        <dbReference type="Proteomes" id="UP000076078"/>
    </source>
</evidence>
<dbReference type="OrthoDB" id="20448at2759"/>
<keyword evidence="7" id="KW-0862">Zinc</keyword>
<evidence type="ECO:0000256" key="6">
    <source>
        <dbReference type="ARBA" id="ARBA00022786"/>
    </source>
</evidence>
<dbReference type="PANTHER" id="PTHR22770">
    <property type="entry name" value="UBIQUITIN CONJUGATING ENZYME 7 INTERACTING PROTEIN-RELATED"/>
    <property type="match status" value="1"/>
</dbReference>
<keyword evidence="5 8" id="KW-0863">Zinc-finger</keyword>
<dbReference type="AlphaFoldDB" id="A0A152A5S2"/>
<dbReference type="SUPFAM" id="SSF57850">
    <property type="entry name" value="RING/U-box"/>
    <property type="match status" value="3"/>
</dbReference>
<dbReference type="InterPro" id="IPR013083">
    <property type="entry name" value="Znf_RING/FYVE/PHD"/>
</dbReference>
<dbReference type="Gene3D" id="1.20.120.1750">
    <property type="match status" value="1"/>
</dbReference>
<dbReference type="InterPro" id="IPR001841">
    <property type="entry name" value="Znf_RING"/>
</dbReference>
<dbReference type="CDD" id="cd20336">
    <property type="entry name" value="Rcat_RBR"/>
    <property type="match status" value="1"/>
</dbReference>
<keyword evidence="4" id="KW-0677">Repeat</keyword>
<protein>
    <recommendedName>
        <fullName evidence="14">RING-type domain-containing protein</fullName>
    </recommendedName>
</protein>
<dbReference type="Gene3D" id="3.30.40.10">
    <property type="entry name" value="Zinc/RING finger domain, C3HC4 (zinc finger)"/>
    <property type="match status" value="1"/>
</dbReference>
<evidence type="ECO:0000313" key="12">
    <source>
        <dbReference type="EMBL" id="KYR01570.1"/>
    </source>
</evidence>
<evidence type="ECO:0000256" key="2">
    <source>
        <dbReference type="ARBA" id="ARBA00022679"/>
    </source>
</evidence>
<keyword evidence="13" id="KW-1185">Reference proteome</keyword>
<evidence type="ECO:0000256" key="5">
    <source>
        <dbReference type="ARBA" id="ARBA00022771"/>
    </source>
</evidence>
<keyword evidence="9" id="KW-1133">Transmembrane helix</keyword>
<evidence type="ECO:0000256" key="9">
    <source>
        <dbReference type="SAM" id="Phobius"/>
    </source>
</evidence>
<dbReference type="PROSITE" id="PS50089">
    <property type="entry name" value="ZF_RING_2"/>
    <property type="match status" value="1"/>
</dbReference>
<dbReference type="GO" id="GO:0016740">
    <property type="term" value="F:transferase activity"/>
    <property type="evidence" value="ECO:0007669"/>
    <property type="project" value="UniProtKB-KW"/>
</dbReference>
<dbReference type="InterPro" id="IPR051628">
    <property type="entry name" value="LUBAC_E3_Ligases"/>
</dbReference>
<dbReference type="PROSITE" id="PS00518">
    <property type="entry name" value="ZF_RING_1"/>
    <property type="match status" value="2"/>
</dbReference>
<name>A0A152A5S2_TIELA</name>
<keyword evidence="9" id="KW-0472">Membrane</keyword>
<evidence type="ECO:0000256" key="3">
    <source>
        <dbReference type="ARBA" id="ARBA00022723"/>
    </source>
</evidence>
<organism evidence="12 13">
    <name type="scientific">Tieghemostelium lacteum</name>
    <name type="common">Slime mold</name>
    <name type="synonym">Dictyostelium lacteum</name>
    <dbReference type="NCBI Taxonomy" id="361077"/>
    <lineage>
        <taxon>Eukaryota</taxon>
        <taxon>Amoebozoa</taxon>
        <taxon>Evosea</taxon>
        <taxon>Eumycetozoa</taxon>
        <taxon>Dictyostelia</taxon>
        <taxon>Dictyosteliales</taxon>
        <taxon>Raperosteliaceae</taxon>
        <taxon>Tieghemostelium</taxon>
    </lineage>
</organism>
<keyword evidence="3" id="KW-0479">Metal-binding</keyword>
<evidence type="ECO:0000256" key="8">
    <source>
        <dbReference type="PROSITE-ProRule" id="PRU00175"/>
    </source>
</evidence>
<keyword evidence="9" id="KW-0812">Transmembrane</keyword>
<dbReference type="PROSITE" id="PS51873">
    <property type="entry name" value="TRIAD"/>
    <property type="match status" value="1"/>
</dbReference>
<proteinExistence type="predicted"/>
<sequence>MNSNLYDGHVVQTNFYHSCLEDQIHDNLMQMIMCSKNANQLFSSSNLSKTLSTTCTSNHQNQQSTLKIDDVFEGGDEQECFIFPDPSLFDNIISNSMELCKPPPLVSLETYRILKDKEMEEKKYLNIMIEGEDLEDVEEDYIDIQDPYSFKFPHPSLYYNNDRDNRYIPNASFKFESDILDHDYVNSSMENSNYNYQVDHDLGINILFEDNDTMDYDASFKFPDPTIFDAYIDPMVLNSILPSRPPTPPPIPPPVKVIRRNTFNNYRNVNRIPQKLVNNNNNINVNNNINRVHNNKYISVNTTNSGIFDKEKEVAFECSICWDDCYETYSFPYCKHQYCLSCVKSHLTEQVWKTKGANLSCPYPKCVSQTSVHDFQLIVDKNVYDKYMLFAQIRNRTFGDQKVVFCLNCEFPLVVETKEQLEIQCDNDQCKAEMCIECGTFVHPGINCQINKENIYNSMSPEERETIKVFEKEQYKECPQCKTFVFKEDGCECVNCLSCGHQFCYYCLEPHDHNLATHVHGPRYIAPLIDTYRPNREHGRKKRIFKQAMKLVGYTALCIVGAGPVLAAGAVFVLGYSVAYPFIQLRKHLKASKNRSFRKWCQQEIKRREELGLPVSDYIRQASIKKKK</sequence>